<dbReference type="EMBL" id="UAUF01000014">
    <property type="protein sequence ID" value="SPZ13519.1"/>
    <property type="molecule type" value="Genomic_DNA"/>
</dbReference>
<evidence type="ECO:0000256" key="8">
    <source>
        <dbReference type="RuleBase" id="RU363041"/>
    </source>
</evidence>
<keyword evidence="4 8" id="KW-1003">Cell membrane</keyword>
<keyword evidence="12" id="KW-1185">Reference proteome</keyword>
<dbReference type="Pfam" id="PF01925">
    <property type="entry name" value="TauE"/>
    <property type="match status" value="1"/>
</dbReference>
<reference evidence="10 11" key="1">
    <citation type="submission" date="2018-06" db="EMBL/GenBank/DDBJ databases">
        <authorList>
            <consortium name="Pathogen Informatics"/>
            <person name="Doyle S."/>
        </authorList>
    </citation>
    <scope>NUCLEOTIDE SEQUENCE [LARGE SCALE GENOMIC DNA]</scope>
    <source>
        <strain evidence="10 11">NCTC11842</strain>
    </source>
</reference>
<evidence type="ECO:0000256" key="4">
    <source>
        <dbReference type="ARBA" id="ARBA00022475"/>
    </source>
</evidence>
<reference evidence="9 12" key="2">
    <citation type="submission" date="2020-10" db="EMBL/GenBank/DDBJ databases">
        <title>Genome sequences of Pseudomonas isolates.</title>
        <authorList>
            <person name="Wessels L."/>
            <person name="Reich F."/>
            <person name="Hammerl J."/>
        </authorList>
    </citation>
    <scope>NUCLEOTIDE SEQUENCE [LARGE SCALE GENOMIC DNA]</scope>
    <source>
        <strain evidence="9 12">20-MO00624-0</strain>
    </source>
</reference>
<proteinExistence type="inferred from homology"/>
<evidence type="ECO:0000313" key="11">
    <source>
        <dbReference type="Proteomes" id="UP000250443"/>
    </source>
</evidence>
<dbReference type="Proteomes" id="UP000250443">
    <property type="component" value="Unassembled WGS sequence"/>
</dbReference>
<evidence type="ECO:0000256" key="2">
    <source>
        <dbReference type="ARBA" id="ARBA00009142"/>
    </source>
</evidence>
<sequence>MDIVLDPTFLLLLGLVAFAAGFIDTLAGGGGLITVPTLMLAQIPPVQAIATNKLQSTFGALIATLTLLRKRKIAWADVKKPFLTSFIGAAVGAVVIQRVDASALEVLVPFILGGIALYFLLAPSAGTVERKPRMGERLHRLLVVPLIGFYDGFFGPGTGSFFSLSEVALRGRDLITATATAKSLNLASNLASLAIFIVGGKVLWLVGGIMAVGQLAGAYLGSLAVIGGGARLIRPLIVAICFVMIGRYLYQNGYLSFIAHV</sequence>
<protein>
    <recommendedName>
        <fullName evidence="8">Probable membrane transporter protein</fullName>
    </recommendedName>
</protein>
<dbReference type="EMBL" id="JADMCD010000012">
    <property type="protein sequence ID" value="MBF8642816.1"/>
    <property type="molecule type" value="Genomic_DNA"/>
</dbReference>
<dbReference type="GO" id="GO:0005886">
    <property type="term" value="C:plasma membrane"/>
    <property type="evidence" value="ECO:0007669"/>
    <property type="project" value="UniProtKB-SubCell"/>
</dbReference>
<evidence type="ECO:0000256" key="5">
    <source>
        <dbReference type="ARBA" id="ARBA00022692"/>
    </source>
</evidence>
<dbReference type="RefSeq" id="WP_010798574.1">
    <property type="nucleotide sequence ID" value="NZ_CP069263.1"/>
</dbReference>
<organism evidence="10 11">
    <name type="scientific">Pseudomonas luteola</name>
    <dbReference type="NCBI Taxonomy" id="47886"/>
    <lineage>
        <taxon>Bacteria</taxon>
        <taxon>Pseudomonadati</taxon>
        <taxon>Pseudomonadota</taxon>
        <taxon>Gammaproteobacteria</taxon>
        <taxon>Pseudomonadales</taxon>
        <taxon>Pseudomonadaceae</taxon>
        <taxon>Pseudomonas</taxon>
    </lineage>
</organism>
<keyword evidence="3" id="KW-0813">Transport</keyword>
<accession>A0A2X2EYR4</accession>
<evidence type="ECO:0000256" key="1">
    <source>
        <dbReference type="ARBA" id="ARBA00004651"/>
    </source>
</evidence>
<name>A0A2X2EYR4_PSELU</name>
<dbReference type="AlphaFoldDB" id="A0A2X2EYR4"/>
<dbReference type="PANTHER" id="PTHR30269:SF0">
    <property type="entry name" value="MEMBRANE TRANSPORTER PROTEIN YFCA-RELATED"/>
    <property type="match status" value="1"/>
</dbReference>
<dbReference type="InterPro" id="IPR002781">
    <property type="entry name" value="TM_pro_TauE-like"/>
</dbReference>
<evidence type="ECO:0000256" key="6">
    <source>
        <dbReference type="ARBA" id="ARBA00022989"/>
    </source>
</evidence>
<evidence type="ECO:0000313" key="10">
    <source>
        <dbReference type="EMBL" id="SPZ13519.1"/>
    </source>
</evidence>
<keyword evidence="5 8" id="KW-0812">Transmembrane</keyword>
<evidence type="ECO:0000313" key="9">
    <source>
        <dbReference type="EMBL" id="MBF8642816.1"/>
    </source>
</evidence>
<comment type="similarity">
    <text evidence="2 8">Belongs to the 4-toluene sulfonate uptake permease (TSUP) (TC 2.A.102) family.</text>
</comment>
<gene>
    <name evidence="10" type="primary">yfcA_2</name>
    <name evidence="9" type="ORF">IRZ65_19280</name>
    <name evidence="10" type="ORF">NCTC11842_05263</name>
</gene>
<dbReference type="Proteomes" id="UP000626180">
    <property type="component" value="Unassembled WGS sequence"/>
</dbReference>
<keyword evidence="7 8" id="KW-0472">Membrane</keyword>
<feature type="transmembrane region" description="Helical" evidence="8">
    <location>
        <begin position="81"/>
        <end position="97"/>
    </location>
</feature>
<comment type="subcellular location">
    <subcellularLocation>
        <location evidence="1 8">Cell membrane</location>
        <topology evidence="1 8">Multi-pass membrane protein</topology>
    </subcellularLocation>
</comment>
<feature type="transmembrane region" description="Helical" evidence="8">
    <location>
        <begin position="232"/>
        <end position="250"/>
    </location>
</feature>
<feature type="transmembrane region" description="Helical" evidence="8">
    <location>
        <begin position="103"/>
        <end position="121"/>
    </location>
</feature>
<keyword evidence="6 8" id="KW-1133">Transmembrane helix</keyword>
<feature type="transmembrane region" description="Helical" evidence="8">
    <location>
        <begin position="141"/>
        <end position="164"/>
    </location>
</feature>
<feature type="transmembrane region" description="Helical" evidence="8">
    <location>
        <begin position="53"/>
        <end position="69"/>
    </location>
</feature>
<evidence type="ECO:0000313" key="12">
    <source>
        <dbReference type="Proteomes" id="UP000626180"/>
    </source>
</evidence>
<evidence type="ECO:0000256" key="3">
    <source>
        <dbReference type="ARBA" id="ARBA00022448"/>
    </source>
</evidence>
<evidence type="ECO:0000256" key="7">
    <source>
        <dbReference type="ARBA" id="ARBA00023136"/>
    </source>
</evidence>
<dbReference type="InterPro" id="IPR052017">
    <property type="entry name" value="TSUP"/>
</dbReference>
<dbReference type="PANTHER" id="PTHR30269">
    <property type="entry name" value="TRANSMEMBRANE PROTEIN YFCA"/>
    <property type="match status" value="1"/>
</dbReference>
<feature type="transmembrane region" description="Helical" evidence="8">
    <location>
        <begin position="193"/>
        <end position="220"/>
    </location>
</feature>